<accession>B4GM65</accession>
<comment type="caution">
    <text evidence="10">Lacks conserved residue(s) required for the propagation of feature annotation.</text>
</comment>
<dbReference type="PANTHER" id="PTHR21137">
    <property type="entry name" value="ODORANT RECEPTOR"/>
    <property type="match status" value="1"/>
</dbReference>
<dbReference type="HOGENOM" id="CLU_033399_7_1_1"/>
<protein>
    <recommendedName>
        <fullName evidence="10">Odorant receptor</fullName>
    </recommendedName>
</protein>
<feature type="transmembrane region" description="Helical" evidence="10">
    <location>
        <begin position="188"/>
        <end position="216"/>
    </location>
</feature>
<evidence type="ECO:0000256" key="7">
    <source>
        <dbReference type="ARBA" id="ARBA00023136"/>
    </source>
</evidence>
<dbReference type="PhylomeDB" id="B4GM65"/>
<gene>
    <name evidence="11" type="primary">Dper\GL12310</name>
    <name evidence="11" type="ORF">Dper_GL12310</name>
</gene>
<comment type="subcellular location">
    <subcellularLocation>
        <location evidence="1 10">Cell membrane</location>
        <topology evidence="1 10">Multi-pass membrane protein</topology>
    </subcellularLocation>
</comment>
<keyword evidence="5 10" id="KW-0552">Olfaction</keyword>
<dbReference type="GO" id="GO:0007165">
    <property type="term" value="P:signal transduction"/>
    <property type="evidence" value="ECO:0007669"/>
    <property type="project" value="UniProtKB-KW"/>
</dbReference>
<organism evidence="12">
    <name type="scientific">Drosophila persimilis</name>
    <name type="common">Fruit fly</name>
    <dbReference type="NCBI Taxonomy" id="7234"/>
    <lineage>
        <taxon>Eukaryota</taxon>
        <taxon>Metazoa</taxon>
        <taxon>Ecdysozoa</taxon>
        <taxon>Arthropoda</taxon>
        <taxon>Hexapoda</taxon>
        <taxon>Insecta</taxon>
        <taxon>Pterygota</taxon>
        <taxon>Neoptera</taxon>
        <taxon>Endopterygota</taxon>
        <taxon>Diptera</taxon>
        <taxon>Brachycera</taxon>
        <taxon>Muscomorpha</taxon>
        <taxon>Ephydroidea</taxon>
        <taxon>Drosophilidae</taxon>
        <taxon>Drosophila</taxon>
        <taxon>Sophophora</taxon>
    </lineage>
</organism>
<dbReference type="EMBL" id="CH479185">
    <property type="protein sequence ID" value="EDW37939.1"/>
    <property type="molecule type" value="Genomic_DNA"/>
</dbReference>
<evidence type="ECO:0000256" key="9">
    <source>
        <dbReference type="ARBA" id="ARBA00023224"/>
    </source>
</evidence>
<evidence type="ECO:0000256" key="5">
    <source>
        <dbReference type="ARBA" id="ARBA00022725"/>
    </source>
</evidence>
<reference evidence="11 12" key="1">
    <citation type="journal article" date="2007" name="Nature">
        <title>Evolution of genes and genomes on the Drosophila phylogeny.</title>
        <authorList>
            <consortium name="Drosophila 12 Genomes Consortium"/>
            <person name="Clark A.G."/>
            <person name="Eisen M.B."/>
            <person name="Smith D.R."/>
            <person name="Bergman C.M."/>
            <person name="Oliver B."/>
            <person name="Markow T.A."/>
            <person name="Kaufman T.C."/>
            <person name="Kellis M."/>
            <person name="Gelbart W."/>
            <person name="Iyer V.N."/>
            <person name="Pollard D.A."/>
            <person name="Sackton T.B."/>
            <person name="Larracuente A.M."/>
            <person name="Singh N.D."/>
            <person name="Abad J.P."/>
            <person name="Abt D.N."/>
            <person name="Adryan B."/>
            <person name="Aguade M."/>
            <person name="Akashi H."/>
            <person name="Anderson W.W."/>
            <person name="Aquadro C.F."/>
            <person name="Ardell D.H."/>
            <person name="Arguello R."/>
            <person name="Artieri C.G."/>
            <person name="Barbash D.A."/>
            <person name="Barker D."/>
            <person name="Barsanti P."/>
            <person name="Batterham P."/>
            <person name="Batzoglou S."/>
            <person name="Begun D."/>
            <person name="Bhutkar A."/>
            <person name="Blanco E."/>
            <person name="Bosak S.A."/>
            <person name="Bradley R.K."/>
            <person name="Brand A.D."/>
            <person name="Brent M.R."/>
            <person name="Brooks A.N."/>
            <person name="Brown R.H."/>
            <person name="Butlin R.K."/>
            <person name="Caggese C."/>
            <person name="Calvi B.R."/>
            <person name="Bernardo de Carvalho A."/>
            <person name="Caspi A."/>
            <person name="Castrezana S."/>
            <person name="Celniker S.E."/>
            <person name="Chang J.L."/>
            <person name="Chapple C."/>
            <person name="Chatterji S."/>
            <person name="Chinwalla A."/>
            <person name="Civetta A."/>
            <person name="Clifton S.W."/>
            <person name="Comeron J.M."/>
            <person name="Costello J.C."/>
            <person name="Coyne J.A."/>
            <person name="Daub J."/>
            <person name="David R.G."/>
            <person name="Delcher A.L."/>
            <person name="Delehaunty K."/>
            <person name="Do C.B."/>
            <person name="Ebling H."/>
            <person name="Edwards K."/>
            <person name="Eickbush T."/>
            <person name="Evans J.D."/>
            <person name="Filipski A."/>
            <person name="Findeiss S."/>
            <person name="Freyhult E."/>
            <person name="Fulton L."/>
            <person name="Fulton R."/>
            <person name="Garcia A.C."/>
            <person name="Gardiner A."/>
            <person name="Garfield D.A."/>
            <person name="Garvin B.E."/>
            <person name="Gibson G."/>
            <person name="Gilbert D."/>
            <person name="Gnerre S."/>
            <person name="Godfrey J."/>
            <person name="Good R."/>
            <person name="Gotea V."/>
            <person name="Gravely B."/>
            <person name="Greenberg A.J."/>
            <person name="Griffiths-Jones S."/>
            <person name="Gross S."/>
            <person name="Guigo R."/>
            <person name="Gustafson E.A."/>
            <person name="Haerty W."/>
            <person name="Hahn M.W."/>
            <person name="Halligan D.L."/>
            <person name="Halpern A.L."/>
            <person name="Halter G.M."/>
            <person name="Han M.V."/>
            <person name="Heger A."/>
            <person name="Hillier L."/>
            <person name="Hinrichs A.S."/>
            <person name="Holmes I."/>
            <person name="Hoskins R.A."/>
            <person name="Hubisz M.J."/>
            <person name="Hultmark D."/>
            <person name="Huntley M.A."/>
            <person name="Jaffe D.B."/>
            <person name="Jagadeeshan S."/>
            <person name="Jeck W.R."/>
            <person name="Johnson J."/>
            <person name="Jones C.D."/>
            <person name="Jordan W.C."/>
            <person name="Karpen G.H."/>
            <person name="Kataoka E."/>
            <person name="Keightley P.D."/>
            <person name="Kheradpour P."/>
            <person name="Kirkness E.F."/>
            <person name="Koerich L.B."/>
            <person name="Kristiansen K."/>
            <person name="Kudrna D."/>
            <person name="Kulathinal R.J."/>
            <person name="Kumar S."/>
            <person name="Kwok R."/>
            <person name="Lander E."/>
            <person name="Langley C.H."/>
            <person name="Lapoint R."/>
            <person name="Lazzaro B.P."/>
            <person name="Lee S.J."/>
            <person name="Levesque L."/>
            <person name="Li R."/>
            <person name="Lin C.F."/>
            <person name="Lin M.F."/>
            <person name="Lindblad-Toh K."/>
            <person name="Llopart A."/>
            <person name="Long M."/>
            <person name="Low L."/>
            <person name="Lozovsky E."/>
            <person name="Lu J."/>
            <person name="Luo M."/>
            <person name="Machado C.A."/>
            <person name="Makalowski W."/>
            <person name="Marzo M."/>
            <person name="Matsuda M."/>
            <person name="Matzkin L."/>
            <person name="McAllister B."/>
            <person name="McBride C.S."/>
            <person name="McKernan B."/>
            <person name="McKernan K."/>
            <person name="Mendez-Lago M."/>
            <person name="Minx P."/>
            <person name="Mollenhauer M.U."/>
            <person name="Montooth K."/>
            <person name="Mount S.M."/>
            <person name="Mu X."/>
            <person name="Myers E."/>
            <person name="Negre B."/>
            <person name="Newfeld S."/>
            <person name="Nielsen R."/>
            <person name="Noor M.A."/>
            <person name="O'Grady P."/>
            <person name="Pachter L."/>
            <person name="Papaceit M."/>
            <person name="Parisi M.J."/>
            <person name="Parisi M."/>
            <person name="Parts L."/>
            <person name="Pedersen J.S."/>
            <person name="Pesole G."/>
            <person name="Phillippy A.M."/>
            <person name="Ponting C.P."/>
            <person name="Pop M."/>
            <person name="Porcelli D."/>
            <person name="Powell J.R."/>
            <person name="Prohaska S."/>
            <person name="Pruitt K."/>
            <person name="Puig M."/>
            <person name="Quesneville H."/>
            <person name="Ram K.R."/>
            <person name="Rand D."/>
            <person name="Rasmussen M.D."/>
            <person name="Reed L.K."/>
            <person name="Reenan R."/>
            <person name="Reily A."/>
            <person name="Remington K.A."/>
            <person name="Rieger T.T."/>
            <person name="Ritchie M.G."/>
            <person name="Robin C."/>
            <person name="Rogers Y.H."/>
            <person name="Rohde C."/>
            <person name="Rozas J."/>
            <person name="Rubenfield M.J."/>
            <person name="Ruiz A."/>
            <person name="Russo S."/>
            <person name="Salzberg S.L."/>
            <person name="Sanchez-Gracia A."/>
            <person name="Saranga D.J."/>
            <person name="Sato H."/>
            <person name="Schaeffer S.W."/>
            <person name="Schatz M.C."/>
            <person name="Schlenke T."/>
            <person name="Schwartz R."/>
            <person name="Segarra C."/>
            <person name="Singh R.S."/>
            <person name="Sirot L."/>
            <person name="Sirota M."/>
            <person name="Sisneros N.B."/>
            <person name="Smith C.D."/>
            <person name="Smith T.F."/>
            <person name="Spieth J."/>
            <person name="Stage D.E."/>
            <person name="Stark A."/>
            <person name="Stephan W."/>
            <person name="Strausberg R.L."/>
            <person name="Strempel S."/>
            <person name="Sturgill D."/>
            <person name="Sutton G."/>
            <person name="Sutton G.G."/>
            <person name="Tao W."/>
            <person name="Teichmann S."/>
            <person name="Tobari Y.N."/>
            <person name="Tomimura Y."/>
            <person name="Tsolas J.M."/>
            <person name="Valente V.L."/>
            <person name="Venter E."/>
            <person name="Venter J.C."/>
            <person name="Vicario S."/>
            <person name="Vieira F.G."/>
            <person name="Vilella A.J."/>
            <person name="Villasante A."/>
            <person name="Walenz B."/>
            <person name="Wang J."/>
            <person name="Wasserman M."/>
            <person name="Watts T."/>
            <person name="Wilson D."/>
            <person name="Wilson R.K."/>
            <person name="Wing R.A."/>
            <person name="Wolfner M.F."/>
            <person name="Wong A."/>
            <person name="Wong G.K."/>
            <person name="Wu C.I."/>
            <person name="Wu G."/>
            <person name="Yamamoto D."/>
            <person name="Yang H.P."/>
            <person name="Yang S.P."/>
            <person name="Yorke J.A."/>
            <person name="Yoshida K."/>
            <person name="Zdobnov E."/>
            <person name="Zhang P."/>
            <person name="Zhang Y."/>
            <person name="Zimin A.V."/>
            <person name="Baldwin J."/>
            <person name="Abdouelleil A."/>
            <person name="Abdulkadir J."/>
            <person name="Abebe A."/>
            <person name="Abera B."/>
            <person name="Abreu J."/>
            <person name="Acer S.C."/>
            <person name="Aftuck L."/>
            <person name="Alexander A."/>
            <person name="An P."/>
            <person name="Anderson E."/>
            <person name="Anderson S."/>
            <person name="Arachi H."/>
            <person name="Azer M."/>
            <person name="Bachantsang P."/>
            <person name="Barry A."/>
            <person name="Bayul T."/>
            <person name="Berlin A."/>
            <person name="Bessette D."/>
            <person name="Bloom T."/>
            <person name="Blye J."/>
            <person name="Boguslavskiy L."/>
            <person name="Bonnet C."/>
            <person name="Boukhgalter B."/>
            <person name="Bourzgui I."/>
            <person name="Brown A."/>
            <person name="Cahill P."/>
            <person name="Channer S."/>
            <person name="Cheshatsang Y."/>
            <person name="Chuda L."/>
            <person name="Citroen M."/>
            <person name="Collymore A."/>
            <person name="Cooke P."/>
            <person name="Costello M."/>
            <person name="D'Aco K."/>
            <person name="Daza R."/>
            <person name="De Haan G."/>
            <person name="DeGray S."/>
            <person name="DeMaso C."/>
            <person name="Dhargay N."/>
            <person name="Dooley K."/>
            <person name="Dooley E."/>
            <person name="Doricent M."/>
            <person name="Dorje P."/>
            <person name="Dorjee K."/>
            <person name="Dupes A."/>
            <person name="Elong R."/>
            <person name="Falk J."/>
            <person name="Farina A."/>
            <person name="Faro S."/>
            <person name="Ferguson D."/>
            <person name="Fisher S."/>
            <person name="Foley C.D."/>
            <person name="Franke A."/>
            <person name="Friedrich D."/>
            <person name="Gadbois L."/>
            <person name="Gearin G."/>
            <person name="Gearin C.R."/>
            <person name="Giannoukos G."/>
            <person name="Goode T."/>
            <person name="Graham J."/>
            <person name="Grandbois E."/>
            <person name="Grewal S."/>
            <person name="Gyaltsen K."/>
            <person name="Hafez N."/>
            <person name="Hagos B."/>
            <person name="Hall J."/>
            <person name="Henson C."/>
            <person name="Hollinger A."/>
            <person name="Honan T."/>
            <person name="Huard M.D."/>
            <person name="Hughes L."/>
            <person name="Hurhula B."/>
            <person name="Husby M.E."/>
            <person name="Kamat A."/>
            <person name="Kanga B."/>
            <person name="Kashin S."/>
            <person name="Khazanovich D."/>
            <person name="Kisner P."/>
            <person name="Lance K."/>
            <person name="Lara M."/>
            <person name="Lee W."/>
            <person name="Lennon N."/>
            <person name="Letendre F."/>
            <person name="LeVine R."/>
            <person name="Lipovsky A."/>
            <person name="Liu X."/>
            <person name="Liu J."/>
            <person name="Liu S."/>
            <person name="Lokyitsang T."/>
            <person name="Lokyitsang Y."/>
            <person name="Lubonja R."/>
            <person name="Lui A."/>
            <person name="MacDonald P."/>
            <person name="Magnisalis V."/>
            <person name="Maru K."/>
            <person name="Matthews C."/>
            <person name="McCusker W."/>
            <person name="McDonough S."/>
            <person name="Mehta T."/>
            <person name="Meldrim J."/>
            <person name="Meneus L."/>
            <person name="Mihai O."/>
            <person name="Mihalev A."/>
            <person name="Mihova T."/>
            <person name="Mittelman R."/>
            <person name="Mlenga V."/>
            <person name="Montmayeur A."/>
            <person name="Mulrain L."/>
            <person name="Navidi A."/>
            <person name="Naylor J."/>
            <person name="Negash T."/>
            <person name="Nguyen T."/>
            <person name="Nguyen N."/>
            <person name="Nicol R."/>
            <person name="Norbu C."/>
            <person name="Norbu N."/>
            <person name="Novod N."/>
            <person name="O'Neill B."/>
            <person name="Osman S."/>
            <person name="Markiewicz E."/>
            <person name="Oyono O.L."/>
            <person name="Patti C."/>
            <person name="Phunkhang P."/>
            <person name="Pierre F."/>
            <person name="Priest M."/>
            <person name="Raghuraman S."/>
            <person name="Rege F."/>
            <person name="Reyes R."/>
            <person name="Rise C."/>
            <person name="Rogov P."/>
            <person name="Ross K."/>
            <person name="Ryan E."/>
            <person name="Settipalli S."/>
            <person name="Shea T."/>
            <person name="Sherpa N."/>
            <person name="Shi L."/>
            <person name="Shih D."/>
            <person name="Sparrow T."/>
            <person name="Spaulding J."/>
            <person name="Stalker J."/>
            <person name="Stange-Thomann N."/>
            <person name="Stavropoulos S."/>
            <person name="Stone C."/>
            <person name="Strader C."/>
            <person name="Tesfaye S."/>
            <person name="Thomson T."/>
            <person name="Thoulutsang Y."/>
            <person name="Thoulutsang D."/>
            <person name="Topham K."/>
            <person name="Topping I."/>
            <person name="Tsamla T."/>
            <person name="Vassiliev H."/>
            <person name="Vo A."/>
            <person name="Wangchuk T."/>
            <person name="Wangdi T."/>
            <person name="Weiand M."/>
            <person name="Wilkinson J."/>
            <person name="Wilson A."/>
            <person name="Yadav S."/>
            <person name="Young G."/>
            <person name="Yu Q."/>
            <person name="Zembek L."/>
            <person name="Zhong D."/>
            <person name="Zimmer A."/>
            <person name="Zwirko Z."/>
            <person name="Jaffe D.B."/>
            <person name="Alvarez P."/>
            <person name="Brockman W."/>
            <person name="Butler J."/>
            <person name="Chin C."/>
            <person name="Gnerre S."/>
            <person name="Grabherr M."/>
            <person name="Kleber M."/>
            <person name="Mauceli E."/>
            <person name="MacCallum I."/>
        </authorList>
    </citation>
    <scope>NUCLEOTIDE SEQUENCE [LARGE SCALE GENOMIC DNA]</scope>
    <source>
        <strain evidence="12">MSH-3 / Tucson 14011-0111.49</strain>
    </source>
</reference>
<dbReference type="Pfam" id="PF02949">
    <property type="entry name" value="7tm_6"/>
    <property type="match status" value="1"/>
</dbReference>
<evidence type="ECO:0000256" key="8">
    <source>
        <dbReference type="ARBA" id="ARBA00023170"/>
    </source>
</evidence>
<dbReference type="OrthoDB" id="6617147at2759"/>
<dbReference type="AlphaFoldDB" id="B4GM65"/>
<dbReference type="OMA" id="LQEYCLR"/>
<dbReference type="GO" id="GO:0004984">
    <property type="term" value="F:olfactory receptor activity"/>
    <property type="evidence" value="ECO:0007669"/>
    <property type="project" value="InterPro"/>
</dbReference>
<evidence type="ECO:0000313" key="12">
    <source>
        <dbReference type="Proteomes" id="UP000008744"/>
    </source>
</evidence>
<keyword evidence="9 10" id="KW-0807">Transducer</keyword>
<keyword evidence="6 10" id="KW-1133">Transmembrane helix</keyword>
<comment type="similarity">
    <text evidence="10">Belongs to the insect chemoreceptor superfamily. Heteromeric odorant receptor channel (TC 1.A.69) family.</text>
</comment>
<evidence type="ECO:0000256" key="4">
    <source>
        <dbReference type="ARBA" id="ARBA00022692"/>
    </source>
</evidence>
<keyword evidence="3 10" id="KW-0716">Sensory transduction</keyword>
<feature type="transmembrane region" description="Helical" evidence="10">
    <location>
        <begin position="293"/>
        <end position="316"/>
    </location>
</feature>
<proteinExistence type="inferred from homology"/>
<dbReference type="eggNOG" id="ENOG502SSPN">
    <property type="taxonomic scope" value="Eukaryota"/>
</dbReference>
<dbReference type="Proteomes" id="UP000008744">
    <property type="component" value="Unassembled WGS sequence"/>
</dbReference>
<keyword evidence="2" id="KW-1003">Cell membrane</keyword>
<keyword evidence="4 10" id="KW-0812">Transmembrane</keyword>
<evidence type="ECO:0000313" key="11">
    <source>
        <dbReference type="EMBL" id="EDW37939.1"/>
    </source>
</evidence>
<feature type="transmembrane region" description="Helical" evidence="10">
    <location>
        <begin position="262"/>
        <end position="287"/>
    </location>
</feature>
<dbReference type="GO" id="GO:0005886">
    <property type="term" value="C:plasma membrane"/>
    <property type="evidence" value="ECO:0007669"/>
    <property type="project" value="UniProtKB-SubCell"/>
</dbReference>
<feature type="transmembrane region" description="Helical" evidence="10">
    <location>
        <begin position="66"/>
        <end position="90"/>
    </location>
</feature>
<dbReference type="STRING" id="7234.B4GM65"/>
<sequence length="390" mass="44009">MAHIFKLQEYCLRAMGHSHEPDSSGSGSGSGGGALSLKHVVSLLFAASAQYPLIHNVVYHRNNMELATAGMSVLLTNLLTLFKIATFLVYKQDFWRMIQSFRQMHQQSSRNIRDGDGYGYVAEANKLASLLGRAYCTSCAATGLYFMVSPILKIIANSWRGTTYVRELPMPLRLPFNYVDSPGYEIGFVYILLVTIVVVSYASAVDGLFISFAINLRAHFQTLQRDIRTTDFSQSEHEFQKALKDLVDYHIRLLTLSKRLRVMYMPIVFGQFFITSLQVGVIIYQLVTNMDSIMALLVYLSFLGSIMLQLFIYCYGGEIIKVESHRVDVAVQLSNWYQAAPKLRRSLAFIILRSQRDLLIKAGFYEASLGNFLAICRAALSFITLIKSIE</sequence>
<evidence type="ECO:0000256" key="3">
    <source>
        <dbReference type="ARBA" id="ARBA00022606"/>
    </source>
</evidence>
<name>B4GM65_DROPE</name>
<evidence type="ECO:0000256" key="1">
    <source>
        <dbReference type="ARBA" id="ARBA00004651"/>
    </source>
</evidence>
<dbReference type="GO" id="GO:0005549">
    <property type="term" value="F:odorant binding"/>
    <property type="evidence" value="ECO:0007669"/>
    <property type="project" value="InterPro"/>
</dbReference>
<dbReference type="InterPro" id="IPR004117">
    <property type="entry name" value="7tm6_olfct_rcpt"/>
</dbReference>
<dbReference type="PANTHER" id="PTHR21137:SF43">
    <property type="entry name" value="ODORANT RECEPTOR 47A-RELATED"/>
    <property type="match status" value="1"/>
</dbReference>
<evidence type="ECO:0000256" key="2">
    <source>
        <dbReference type="ARBA" id="ARBA00022475"/>
    </source>
</evidence>
<feature type="transmembrane region" description="Helical" evidence="10">
    <location>
        <begin position="134"/>
        <end position="156"/>
    </location>
</feature>
<dbReference type="KEGG" id="dpe:6594602"/>
<keyword evidence="7 10" id="KW-0472">Membrane</keyword>
<keyword evidence="8 10" id="KW-0675">Receptor</keyword>
<keyword evidence="12" id="KW-1185">Reference proteome</keyword>
<evidence type="ECO:0000256" key="6">
    <source>
        <dbReference type="ARBA" id="ARBA00022989"/>
    </source>
</evidence>
<evidence type="ECO:0000256" key="10">
    <source>
        <dbReference type="RuleBase" id="RU351113"/>
    </source>
</evidence>